<dbReference type="InterPro" id="IPR011059">
    <property type="entry name" value="Metal-dep_hydrolase_composite"/>
</dbReference>
<dbReference type="Gene3D" id="3.20.20.140">
    <property type="entry name" value="Metal-dependent hydrolases"/>
    <property type="match status" value="1"/>
</dbReference>
<dbReference type="OrthoDB" id="194468at2759"/>
<protein>
    <recommendedName>
        <fullName evidence="5">Amidohydrolase-related domain-containing protein</fullName>
    </recommendedName>
</protein>
<feature type="domain" description="Amidohydrolase-related" evidence="5">
    <location>
        <begin position="306"/>
        <end position="430"/>
    </location>
</feature>
<dbReference type="eggNOG" id="KOG3968">
    <property type="taxonomic scope" value="Eukaryota"/>
</dbReference>
<name>W2RKY6_CYPE1</name>
<keyword evidence="7" id="KW-1185">Reference proteome</keyword>
<dbReference type="STRING" id="1220924.W2RKY6"/>
<comment type="cofactor">
    <cofactor evidence="1">
        <name>Zn(2+)</name>
        <dbReference type="ChEBI" id="CHEBI:29105"/>
    </cofactor>
</comment>
<gene>
    <name evidence="6" type="ORF">HMPREF1541_08151</name>
</gene>
<dbReference type="VEuPathDB" id="FungiDB:HMPREF1541_08151"/>
<dbReference type="HOGENOM" id="CLU_012358_11_3_1"/>
<reference evidence="6 7" key="1">
    <citation type="submission" date="2013-03" db="EMBL/GenBank/DDBJ databases">
        <title>The Genome Sequence of Phialophora europaea CBS 101466.</title>
        <authorList>
            <consortium name="The Broad Institute Genomics Platform"/>
            <person name="Cuomo C."/>
            <person name="de Hoog S."/>
            <person name="Gorbushina A."/>
            <person name="Walker B."/>
            <person name="Young S.K."/>
            <person name="Zeng Q."/>
            <person name="Gargeya S."/>
            <person name="Fitzgerald M."/>
            <person name="Haas B."/>
            <person name="Abouelleil A."/>
            <person name="Allen A.W."/>
            <person name="Alvarado L."/>
            <person name="Arachchi H.M."/>
            <person name="Berlin A.M."/>
            <person name="Chapman S.B."/>
            <person name="Gainer-Dewar J."/>
            <person name="Goldberg J."/>
            <person name="Griggs A."/>
            <person name="Gujja S."/>
            <person name="Hansen M."/>
            <person name="Howarth C."/>
            <person name="Imamovic A."/>
            <person name="Ireland A."/>
            <person name="Larimer J."/>
            <person name="McCowan C."/>
            <person name="Murphy C."/>
            <person name="Pearson M."/>
            <person name="Poon T.W."/>
            <person name="Priest M."/>
            <person name="Roberts A."/>
            <person name="Saif S."/>
            <person name="Shea T."/>
            <person name="Sisk P."/>
            <person name="Sykes S."/>
            <person name="Wortman J."/>
            <person name="Nusbaum C."/>
            <person name="Birren B."/>
        </authorList>
    </citation>
    <scope>NUCLEOTIDE SEQUENCE [LARGE SCALE GENOMIC DNA]</scope>
    <source>
        <strain evidence="6 7">CBS 101466</strain>
    </source>
</reference>
<dbReference type="PANTHER" id="PTHR11271">
    <property type="entry name" value="GUANINE DEAMINASE"/>
    <property type="match status" value="1"/>
</dbReference>
<dbReference type="Proteomes" id="UP000030752">
    <property type="component" value="Unassembled WGS sequence"/>
</dbReference>
<evidence type="ECO:0000256" key="4">
    <source>
        <dbReference type="ARBA" id="ARBA00022833"/>
    </source>
</evidence>
<proteinExistence type="predicted"/>
<keyword evidence="2" id="KW-0479">Metal-binding</keyword>
<feature type="domain" description="Amidohydrolase-related" evidence="5">
    <location>
        <begin position="58"/>
        <end position="156"/>
    </location>
</feature>
<keyword evidence="4" id="KW-0862">Zinc</keyword>
<dbReference type="AlphaFoldDB" id="W2RKY6"/>
<dbReference type="GO" id="GO:0005829">
    <property type="term" value="C:cytosol"/>
    <property type="evidence" value="ECO:0007669"/>
    <property type="project" value="TreeGrafter"/>
</dbReference>
<dbReference type="RefSeq" id="XP_008720693.1">
    <property type="nucleotide sequence ID" value="XM_008722471.1"/>
</dbReference>
<accession>W2RKY6</accession>
<evidence type="ECO:0000256" key="3">
    <source>
        <dbReference type="ARBA" id="ARBA00022801"/>
    </source>
</evidence>
<dbReference type="SUPFAM" id="SSF51338">
    <property type="entry name" value="Composite domain of metallo-dependent hydrolases"/>
    <property type="match status" value="2"/>
</dbReference>
<evidence type="ECO:0000259" key="5">
    <source>
        <dbReference type="Pfam" id="PF01979"/>
    </source>
</evidence>
<dbReference type="InterPro" id="IPR032466">
    <property type="entry name" value="Metal_Hydrolase"/>
</dbReference>
<evidence type="ECO:0000313" key="6">
    <source>
        <dbReference type="EMBL" id="ETN37161.1"/>
    </source>
</evidence>
<keyword evidence="3" id="KW-0378">Hydrolase</keyword>
<sequence length="495" mass="53692">MSNTILLSNGTLLLHEADDSVRAAANTDILIQNDRIASIGTNLDVPSNARTINCTGKILSPGFIDTHHHLWQTQLKGRHADQELLAYMASGNMQGFNYQPQDMFYGQLSGALEALDAGTTFVLDHSHGSYTAEHAQKVMDATVASGIRAVVAVSPAIRIEQWTKETVVPNMDVWPDYIIGKVGEWSKKGGKEGIDGRVSAGLGFDLFFLPKEMIQGIWAQTQQLGAKLITSHVCRNAVFGLASTVQILQSYDLLKGPQRGGIKWVASHANGLERADLELMAKEGQYLSTTPETEAQMGLGSLNAFEPGIKASIGVDCHANNSSSILIQARTALQLKRQETNQKVLDRGGSPKTIRATTQEAFNLATIEGARAVGMEDDIGSLAVGKKADIVIFDYDNSVSMLCAGDYDPLVAVLRHSDTKDIETVIVNGVVRKENGKLLDVEIAGKKTSWKEVAGKTRESQAEVLKRAVSVSYQAAEGMLKQMWHIDDNKLFGVD</sequence>
<dbReference type="Pfam" id="PF01979">
    <property type="entry name" value="Amidohydro_1"/>
    <property type="match status" value="2"/>
</dbReference>
<dbReference type="EMBL" id="KB822724">
    <property type="protein sequence ID" value="ETN37161.1"/>
    <property type="molecule type" value="Genomic_DNA"/>
</dbReference>
<dbReference type="InParanoid" id="W2RKY6"/>
<evidence type="ECO:0000313" key="7">
    <source>
        <dbReference type="Proteomes" id="UP000030752"/>
    </source>
</evidence>
<evidence type="ECO:0000256" key="1">
    <source>
        <dbReference type="ARBA" id="ARBA00001947"/>
    </source>
</evidence>
<dbReference type="PANTHER" id="PTHR11271:SF37">
    <property type="entry name" value="FAMILY PROTEIN, PUTATIVE (AFU_ORTHOLOGUE AFUA_4G00460)-RELATED"/>
    <property type="match status" value="1"/>
</dbReference>
<dbReference type="SUPFAM" id="SSF51556">
    <property type="entry name" value="Metallo-dependent hydrolases"/>
    <property type="match status" value="1"/>
</dbReference>
<dbReference type="GO" id="GO:0046872">
    <property type="term" value="F:metal ion binding"/>
    <property type="evidence" value="ECO:0007669"/>
    <property type="project" value="UniProtKB-KW"/>
</dbReference>
<dbReference type="InterPro" id="IPR051607">
    <property type="entry name" value="Metallo-dep_hydrolases"/>
</dbReference>
<dbReference type="InterPro" id="IPR006680">
    <property type="entry name" value="Amidohydro-rel"/>
</dbReference>
<evidence type="ECO:0000256" key="2">
    <source>
        <dbReference type="ARBA" id="ARBA00022723"/>
    </source>
</evidence>
<dbReference type="GeneID" id="19975490"/>
<organism evidence="6 7">
    <name type="scientific">Cyphellophora europaea (strain CBS 101466)</name>
    <name type="common">Phialophora europaea</name>
    <dbReference type="NCBI Taxonomy" id="1220924"/>
    <lineage>
        <taxon>Eukaryota</taxon>
        <taxon>Fungi</taxon>
        <taxon>Dikarya</taxon>
        <taxon>Ascomycota</taxon>
        <taxon>Pezizomycotina</taxon>
        <taxon>Eurotiomycetes</taxon>
        <taxon>Chaetothyriomycetidae</taxon>
        <taxon>Chaetothyriales</taxon>
        <taxon>Cyphellophoraceae</taxon>
        <taxon>Cyphellophora</taxon>
    </lineage>
</organism>
<dbReference type="Gene3D" id="2.30.40.10">
    <property type="entry name" value="Urease, subunit C, domain 1"/>
    <property type="match status" value="1"/>
</dbReference>
<dbReference type="GO" id="GO:0019239">
    <property type="term" value="F:deaminase activity"/>
    <property type="evidence" value="ECO:0007669"/>
    <property type="project" value="TreeGrafter"/>
</dbReference>